<dbReference type="Proteomes" id="UP001431776">
    <property type="component" value="Unassembled WGS sequence"/>
</dbReference>
<proteinExistence type="predicted"/>
<comment type="caution">
    <text evidence="1">The sequence shown here is derived from an EMBL/GenBank/DDBJ whole genome shotgun (WGS) entry which is preliminary data.</text>
</comment>
<keyword evidence="2" id="KW-1185">Reference proteome</keyword>
<evidence type="ECO:0000313" key="2">
    <source>
        <dbReference type="Proteomes" id="UP001431776"/>
    </source>
</evidence>
<dbReference type="AlphaFoldDB" id="A0AAW6TST3"/>
<accession>A0AAW6TST3</accession>
<dbReference type="RefSeq" id="WP_349244045.1">
    <property type="nucleotide sequence ID" value="NZ_JASCXX010000005.1"/>
</dbReference>
<evidence type="ECO:0000313" key="1">
    <source>
        <dbReference type="EMBL" id="MDI6448635.1"/>
    </source>
</evidence>
<protein>
    <submittedName>
        <fullName evidence="1">Uncharacterized protein</fullName>
    </submittedName>
</protein>
<gene>
    <name evidence="1" type="ORF">QJ522_06235</name>
</gene>
<name>A0AAW6TST3_9BACT</name>
<organism evidence="1 2">
    <name type="scientific">Anaerobaca lacustris</name>
    <dbReference type="NCBI Taxonomy" id="3044600"/>
    <lineage>
        <taxon>Bacteria</taxon>
        <taxon>Pseudomonadati</taxon>
        <taxon>Planctomycetota</taxon>
        <taxon>Phycisphaerae</taxon>
        <taxon>Sedimentisphaerales</taxon>
        <taxon>Anaerobacaceae</taxon>
        <taxon>Anaerobaca</taxon>
    </lineage>
</organism>
<sequence>MDKKATLCAKLGDHYDLPDVTFEVRGPLTIEEVEQESLDQLDKVRRADIPVRPFGFEGEKWARIKSRCRAGDEFYFFTSDERSWSYLSGTRGYIVVRGMDIIDAIITGMN</sequence>
<dbReference type="EMBL" id="JASCXX010000005">
    <property type="protein sequence ID" value="MDI6448635.1"/>
    <property type="molecule type" value="Genomic_DNA"/>
</dbReference>
<reference evidence="1" key="1">
    <citation type="submission" date="2023-05" db="EMBL/GenBank/DDBJ databases">
        <title>Anaerotaeda fermentans gen. nov., sp. nov., a novel anaerobic planctomycete of the new family within the order Sedimentisphaerales isolated from Taman Peninsula, Russia.</title>
        <authorList>
            <person name="Khomyakova M.A."/>
            <person name="Merkel A.Y."/>
            <person name="Slobodkin A.I."/>
        </authorList>
    </citation>
    <scope>NUCLEOTIDE SEQUENCE</scope>
    <source>
        <strain evidence="1">M17dextr</strain>
    </source>
</reference>